<protein>
    <recommendedName>
        <fullName evidence="4">YEATS domain-containing protein</fullName>
    </recommendedName>
</protein>
<dbReference type="CDD" id="cd16906">
    <property type="entry name" value="YEATS_AF-9_like"/>
    <property type="match status" value="1"/>
</dbReference>
<evidence type="ECO:0000259" key="4">
    <source>
        <dbReference type="PROSITE" id="PS51037"/>
    </source>
</evidence>
<dbReference type="PANTHER" id="PTHR47827:SF3">
    <property type="entry name" value="AF-9 ANC1 HOMOLOGY DOMAIN-CONTAINING PROTEIN"/>
    <property type="match status" value="1"/>
</dbReference>
<feature type="domain" description="YEATS" evidence="4">
    <location>
        <begin position="1"/>
        <end position="133"/>
    </location>
</feature>
<comment type="caution">
    <text evidence="5">The sequence shown here is derived from an EMBL/GenBank/DDBJ whole genome shotgun (WGS) entry which is preliminary data.</text>
</comment>
<reference evidence="6" key="1">
    <citation type="submission" date="2023-01" db="EMBL/GenBank/DDBJ databases">
        <title>Key to firefly adult light organ development and bioluminescence: homeobox transcription factors regulate luciferase expression and transportation to peroxisome.</title>
        <authorList>
            <person name="Fu X."/>
        </authorList>
    </citation>
    <scope>NUCLEOTIDE SEQUENCE [LARGE SCALE GENOMIC DNA]</scope>
</reference>
<feature type="compositionally biased region" description="Basic and acidic residues" evidence="3">
    <location>
        <begin position="332"/>
        <end position="370"/>
    </location>
</feature>
<dbReference type="PANTHER" id="PTHR47827">
    <property type="entry name" value="AHD DOMAIN-CONTAINING PROTEIN"/>
    <property type="match status" value="1"/>
</dbReference>
<dbReference type="EMBL" id="JARPUR010000002">
    <property type="protein sequence ID" value="KAK4883666.1"/>
    <property type="molecule type" value="Genomic_DNA"/>
</dbReference>
<dbReference type="GO" id="GO:0045893">
    <property type="term" value="P:positive regulation of DNA-templated transcription"/>
    <property type="evidence" value="ECO:0007669"/>
    <property type="project" value="TreeGrafter"/>
</dbReference>
<dbReference type="AlphaFoldDB" id="A0AAN7SBS7"/>
<dbReference type="Proteomes" id="UP001353858">
    <property type="component" value="Unassembled WGS sequence"/>
</dbReference>
<comment type="subcellular location">
    <subcellularLocation>
        <location evidence="2">Nucleus</location>
    </subcellularLocation>
</comment>
<dbReference type="Pfam" id="PF03366">
    <property type="entry name" value="YEATS"/>
    <property type="match status" value="1"/>
</dbReference>
<dbReference type="Pfam" id="PF17793">
    <property type="entry name" value="AHD"/>
    <property type="match status" value="1"/>
</dbReference>
<feature type="compositionally biased region" description="Basic and acidic residues" evidence="3">
    <location>
        <begin position="377"/>
        <end position="418"/>
    </location>
</feature>
<keyword evidence="1 2" id="KW-0539">Nucleus</keyword>
<feature type="compositionally biased region" description="Basic and acidic residues" evidence="3">
    <location>
        <begin position="232"/>
        <end position="280"/>
    </location>
</feature>
<evidence type="ECO:0000313" key="5">
    <source>
        <dbReference type="EMBL" id="KAK4883666.1"/>
    </source>
</evidence>
<dbReference type="Gene3D" id="2.60.40.1970">
    <property type="entry name" value="YEATS domain"/>
    <property type="match status" value="1"/>
</dbReference>
<feature type="compositionally biased region" description="Basic residues" evidence="3">
    <location>
        <begin position="542"/>
        <end position="551"/>
    </location>
</feature>
<dbReference type="InterPro" id="IPR055129">
    <property type="entry name" value="YEATS_dom"/>
</dbReference>
<sequence>MSVRINFEIGHEAAIRTKRTQEGFTHDWEVFVRGCDGANLHYYVEKVVFYLHETFPKPKRVIKEPPYSVKESGYAGFTLPVEIHLRNKDEPKKICLNYDLHLQPSGAPISEVQNKKYVFNLPGEDFKLKLLKGGGVIVNASNSQDGSQESRTVDEKLQLISKPRLGGSDVIKKHKSKVEDPRTSFQAVFGAPITKTSKASVDSKLISKDKNSNLNKSGSGDKEKSKKHSPHKDKDKDKDKEKFREKDDKLKREEKKKEEKKDRSKDREDKIKDKRKEKSPKIRSPTPTKKLSSPKRPSSPPIKHKEEKKIEASKDRKILEDREKLDKKFKKEKREKERKDSGKYKDRDQKAIEQKENKNVREREKHKEDSLLPTSRNGKEKVAKEKEVLKDYVKDGKDSSESVEKNGKLKLDRVEEKVKHKHKRKDKERKDKFSEKTHKSEKKLEKLSSKYVENKDTSKENEKTDLFDSPKQMTSAETRILEKTKKPLNTLIAEFGETDSSNSSISSHEDLFSEPAPVLKPEIKKETIFEPEIRIEADKKLKKEKSKKSKDKKSEKSLDKKRKRKSDGGTLEAPLEKIPKEESSNSKESDTEINFSHEKQTENEENYEDYMNILRDLQHKILTLQDNAELQRVVQLIAETGRFEVSAQTFDFDLCLLERSTITQLQNFFENPS</sequence>
<feature type="compositionally biased region" description="Basic and acidic residues" evidence="3">
    <location>
        <begin position="574"/>
        <end position="602"/>
    </location>
</feature>
<accession>A0AAN7SBS7</accession>
<feature type="region of interest" description="Disordered" evidence="3">
    <location>
        <begin position="196"/>
        <end position="473"/>
    </location>
</feature>
<evidence type="ECO:0000256" key="3">
    <source>
        <dbReference type="SAM" id="MobiDB-lite"/>
    </source>
</evidence>
<feature type="region of interest" description="Disordered" evidence="3">
    <location>
        <begin position="496"/>
        <end position="604"/>
    </location>
</feature>
<dbReference type="PROSITE" id="PS51037">
    <property type="entry name" value="YEATS"/>
    <property type="match status" value="1"/>
</dbReference>
<proteinExistence type="predicted"/>
<feature type="compositionally biased region" description="Basic and acidic residues" evidence="3">
    <location>
        <begin position="521"/>
        <end position="541"/>
    </location>
</feature>
<dbReference type="GO" id="GO:0008023">
    <property type="term" value="C:transcription elongation factor complex"/>
    <property type="evidence" value="ECO:0007669"/>
    <property type="project" value="TreeGrafter"/>
</dbReference>
<dbReference type="InterPro" id="IPR038704">
    <property type="entry name" value="YEAST_sf"/>
</dbReference>
<evidence type="ECO:0000256" key="2">
    <source>
        <dbReference type="PROSITE-ProRule" id="PRU00376"/>
    </source>
</evidence>
<feature type="compositionally biased region" description="Low complexity" evidence="3">
    <location>
        <begin position="282"/>
        <end position="296"/>
    </location>
</feature>
<dbReference type="InterPro" id="IPR052790">
    <property type="entry name" value="YEATS_domain"/>
</dbReference>
<keyword evidence="6" id="KW-1185">Reference proteome</keyword>
<name>A0AAN7SBS7_9COLE</name>
<dbReference type="InterPro" id="IPR040930">
    <property type="entry name" value="AF-9_AHD"/>
</dbReference>
<feature type="compositionally biased region" description="Basic and acidic residues" evidence="3">
    <location>
        <begin position="428"/>
        <end position="468"/>
    </location>
</feature>
<gene>
    <name evidence="5" type="ORF">RN001_006985</name>
</gene>
<dbReference type="Gene3D" id="1.20.1270.290">
    <property type="match status" value="1"/>
</dbReference>
<evidence type="ECO:0000313" key="6">
    <source>
        <dbReference type="Proteomes" id="UP001353858"/>
    </source>
</evidence>
<evidence type="ECO:0000256" key="1">
    <source>
        <dbReference type="ARBA" id="ARBA00023242"/>
    </source>
</evidence>
<dbReference type="GO" id="GO:0003682">
    <property type="term" value="F:chromatin binding"/>
    <property type="evidence" value="ECO:0007669"/>
    <property type="project" value="TreeGrafter"/>
</dbReference>
<feature type="compositionally biased region" description="Basic and acidic residues" evidence="3">
    <location>
        <begin position="303"/>
        <end position="326"/>
    </location>
</feature>
<organism evidence="5 6">
    <name type="scientific">Aquatica leii</name>
    <dbReference type="NCBI Taxonomy" id="1421715"/>
    <lineage>
        <taxon>Eukaryota</taxon>
        <taxon>Metazoa</taxon>
        <taxon>Ecdysozoa</taxon>
        <taxon>Arthropoda</taxon>
        <taxon>Hexapoda</taxon>
        <taxon>Insecta</taxon>
        <taxon>Pterygota</taxon>
        <taxon>Neoptera</taxon>
        <taxon>Endopterygota</taxon>
        <taxon>Coleoptera</taxon>
        <taxon>Polyphaga</taxon>
        <taxon>Elateriformia</taxon>
        <taxon>Elateroidea</taxon>
        <taxon>Lampyridae</taxon>
        <taxon>Luciolinae</taxon>
        <taxon>Aquatica</taxon>
    </lineage>
</organism>